<feature type="domain" description="Haemin-degrading HemS/ChuX" evidence="1">
    <location>
        <begin position="224"/>
        <end position="353"/>
    </location>
</feature>
<dbReference type="EMBL" id="JAUOPG010000010">
    <property type="protein sequence ID" value="MDO6454777.1"/>
    <property type="molecule type" value="Genomic_DNA"/>
</dbReference>
<reference evidence="2" key="1">
    <citation type="submission" date="2023-07" db="EMBL/GenBank/DDBJ databases">
        <title>Genome content predicts the carbon catabolic preferences of heterotrophic bacteria.</title>
        <authorList>
            <person name="Gralka M."/>
        </authorList>
    </citation>
    <scope>NUCLEOTIDE SEQUENCE</scope>
    <source>
        <strain evidence="2">I2M16</strain>
    </source>
</reference>
<protein>
    <submittedName>
        <fullName evidence="2">ChuX/HutX family heme-like substrate-binding protein</fullName>
    </submittedName>
</protein>
<evidence type="ECO:0000313" key="2">
    <source>
        <dbReference type="EMBL" id="MDO6454777.1"/>
    </source>
</evidence>
<dbReference type="AlphaFoldDB" id="A0AAW7XP60"/>
<accession>A0AAW7XP60</accession>
<organism evidence="2 3">
    <name type="scientific">Neptunomonas phycophila</name>
    <dbReference type="NCBI Taxonomy" id="1572645"/>
    <lineage>
        <taxon>Bacteria</taxon>
        <taxon>Pseudomonadati</taxon>
        <taxon>Pseudomonadota</taxon>
        <taxon>Gammaproteobacteria</taxon>
        <taxon>Oceanospirillales</taxon>
        <taxon>Oceanospirillaceae</taxon>
        <taxon>Neptunomonas</taxon>
    </lineage>
</organism>
<dbReference type="GO" id="GO:0006826">
    <property type="term" value="P:iron ion transport"/>
    <property type="evidence" value="ECO:0007669"/>
    <property type="project" value="InterPro"/>
</dbReference>
<name>A0AAW7XP60_9GAMM</name>
<feature type="domain" description="Haemin-degrading HemS/ChuX" evidence="1">
    <location>
        <begin position="43"/>
        <end position="170"/>
    </location>
</feature>
<dbReference type="InterPro" id="IPR007845">
    <property type="entry name" value="HemS/ChuX_dom"/>
</dbReference>
<dbReference type="CDD" id="cd16831">
    <property type="entry name" value="HemS-like_C"/>
    <property type="match status" value="1"/>
</dbReference>
<sequence>MGMPVAIFQAEAEISSVISESYKALVQSEPGLRRRDIAERLSVSEAELIEHSCGVGRIRLNQAFSDLIYTLPELGYIMSLTRNSGAVHERKGIYDNVSIKGSMGLVISNDRKIDLRIILSQWHCGYAVCELVKGVYRYSLQFFDRHGEAIQKIYLQPESNTQAYFDIIQGFKSEQQNTPIAFACKLPAEPSTPDDQVDVGQLQEDWSALTDVHQFMRLLRKHEVAREQSLRLVGELYAVPFKPESLEKVLVQAATQQTPIMCFVGNDGNIQIHSGVVNNIKRIGLWLNVLDREFNLHLLTTELVSGWLVRKPTRDGVVTSLEFYDKAGILLVQFFGVRQEGMAENPQWRRLAESALSNGGM</sequence>
<dbReference type="InterPro" id="IPR053733">
    <property type="entry name" value="Heme_Transport_Util_sf"/>
</dbReference>
<dbReference type="Pfam" id="PF05171">
    <property type="entry name" value="HemS"/>
    <property type="match status" value="2"/>
</dbReference>
<dbReference type="Gene3D" id="3.40.1570.10">
    <property type="entry name" value="HemS/ChuS/ChuX like domains"/>
    <property type="match status" value="2"/>
</dbReference>
<comment type="caution">
    <text evidence="2">The sequence shown here is derived from an EMBL/GenBank/DDBJ whole genome shotgun (WGS) entry which is preliminary data.</text>
</comment>
<evidence type="ECO:0000313" key="3">
    <source>
        <dbReference type="Proteomes" id="UP001169862"/>
    </source>
</evidence>
<dbReference type="SUPFAM" id="SSF144064">
    <property type="entry name" value="Heme iron utilization protein-like"/>
    <property type="match status" value="1"/>
</dbReference>
<dbReference type="CDD" id="cd16830">
    <property type="entry name" value="HemS-like_N"/>
    <property type="match status" value="1"/>
</dbReference>
<dbReference type="Proteomes" id="UP001169862">
    <property type="component" value="Unassembled WGS sequence"/>
</dbReference>
<evidence type="ECO:0000259" key="1">
    <source>
        <dbReference type="Pfam" id="PF05171"/>
    </source>
</evidence>
<gene>
    <name evidence="2" type="ORF">Q4490_14490</name>
</gene>
<proteinExistence type="predicted"/>